<name>A0A1R1X6Y7_9FUNG</name>
<keyword evidence="3" id="KW-1185">Reference proteome</keyword>
<evidence type="ECO:0000313" key="2">
    <source>
        <dbReference type="EMBL" id="OMJ10403.1"/>
    </source>
</evidence>
<sequence length="219" mass="24926">MEQIAEIQAPASQDQVRVLTKLVQQLLRKNEKNQEPEDPYVNTRAPVTDLKAYPEFTEALPSIEEDFFRSSRTEEERKIAVYSCPRTTSTAIKKADTALYGIQVALAQAKRPIDYLVRRRIQDYPRLNTSEDPEVMFERTMRALLMEGLKLPGKPTQLVETDKKTTDGSRGAGLPHCQETSGEASTCSCLPQATAELEQQEFDQQKHCYGAEHQRCNYR</sequence>
<accession>A0A1R1X6Y7</accession>
<dbReference type="OrthoDB" id="5545891at2759"/>
<dbReference type="EMBL" id="LSSN01005022">
    <property type="protein sequence ID" value="OMJ10403.1"/>
    <property type="molecule type" value="Genomic_DNA"/>
</dbReference>
<proteinExistence type="predicted"/>
<comment type="caution">
    <text evidence="2">The sequence shown here is derived from an EMBL/GenBank/DDBJ whole genome shotgun (WGS) entry which is preliminary data.</text>
</comment>
<evidence type="ECO:0000256" key="1">
    <source>
        <dbReference type="SAM" id="MobiDB-lite"/>
    </source>
</evidence>
<feature type="region of interest" description="Disordered" evidence="1">
    <location>
        <begin position="156"/>
        <end position="182"/>
    </location>
</feature>
<gene>
    <name evidence="2" type="ORF">AYI70_g10355</name>
</gene>
<reference evidence="2 3" key="1">
    <citation type="submission" date="2017-01" db="EMBL/GenBank/DDBJ databases">
        <authorList>
            <person name="Mah S.A."/>
            <person name="Swanson W.J."/>
            <person name="Moy G.W."/>
            <person name="Vacquier V.D."/>
        </authorList>
    </citation>
    <scope>NUCLEOTIDE SEQUENCE [LARGE SCALE GENOMIC DNA]</scope>
    <source>
        <strain evidence="2 3">GSMNP</strain>
    </source>
</reference>
<evidence type="ECO:0000313" key="3">
    <source>
        <dbReference type="Proteomes" id="UP000187283"/>
    </source>
</evidence>
<organism evidence="2 3">
    <name type="scientific">Smittium culicis</name>
    <dbReference type="NCBI Taxonomy" id="133412"/>
    <lineage>
        <taxon>Eukaryota</taxon>
        <taxon>Fungi</taxon>
        <taxon>Fungi incertae sedis</taxon>
        <taxon>Zoopagomycota</taxon>
        <taxon>Kickxellomycotina</taxon>
        <taxon>Harpellomycetes</taxon>
        <taxon>Harpellales</taxon>
        <taxon>Legeriomycetaceae</taxon>
        <taxon>Smittium</taxon>
    </lineage>
</organism>
<dbReference type="AlphaFoldDB" id="A0A1R1X6Y7"/>
<protein>
    <submittedName>
        <fullName evidence="2">Uncharacterized protein</fullName>
    </submittedName>
</protein>
<dbReference type="Proteomes" id="UP000187283">
    <property type="component" value="Unassembled WGS sequence"/>
</dbReference>